<gene>
    <name evidence="1" type="ORF">EV356DRAFT_499209</name>
</gene>
<dbReference type="EMBL" id="ML991788">
    <property type="protein sequence ID" value="KAF2235959.1"/>
    <property type="molecule type" value="Genomic_DNA"/>
</dbReference>
<dbReference type="AlphaFoldDB" id="A0A6A6HDQ3"/>
<accession>A0A6A6HDQ3</accession>
<keyword evidence="2" id="KW-1185">Reference proteome</keyword>
<evidence type="ECO:0000313" key="2">
    <source>
        <dbReference type="Proteomes" id="UP000800092"/>
    </source>
</evidence>
<reference evidence="1" key="1">
    <citation type="journal article" date="2020" name="Stud. Mycol.">
        <title>101 Dothideomycetes genomes: a test case for predicting lifestyles and emergence of pathogens.</title>
        <authorList>
            <person name="Haridas S."/>
            <person name="Albert R."/>
            <person name="Binder M."/>
            <person name="Bloem J."/>
            <person name="Labutti K."/>
            <person name="Salamov A."/>
            <person name="Andreopoulos B."/>
            <person name="Baker S."/>
            <person name="Barry K."/>
            <person name="Bills G."/>
            <person name="Bluhm B."/>
            <person name="Cannon C."/>
            <person name="Castanera R."/>
            <person name="Culley D."/>
            <person name="Daum C."/>
            <person name="Ezra D."/>
            <person name="Gonzalez J."/>
            <person name="Henrissat B."/>
            <person name="Kuo A."/>
            <person name="Liang C."/>
            <person name="Lipzen A."/>
            <person name="Lutzoni F."/>
            <person name="Magnuson J."/>
            <person name="Mondo S."/>
            <person name="Nolan M."/>
            <person name="Ohm R."/>
            <person name="Pangilinan J."/>
            <person name="Park H.-J."/>
            <person name="Ramirez L."/>
            <person name="Alfaro M."/>
            <person name="Sun H."/>
            <person name="Tritt A."/>
            <person name="Yoshinaga Y."/>
            <person name="Zwiers L.-H."/>
            <person name="Turgeon B."/>
            <person name="Goodwin S."/>
            <person name="Spatafora J."/>
            <person name="Crous P."/>
            <person name="Grigoriev I."/>
        </authorList>
    </citation>
    <scope>NUCLEOTIDE SEQUENCE</scope>
    <source>
        <strain evidence="1">Tuck. ex Michener</strain>
    </source>
</reference>
<dbReference type="Proteomes" id="UP000800092">
    <property type="component" value="Unassembled WGS sequence"/>
</dbReference>
<sequence>MEIAQYCLEQTMQNAAIIELEKEESRRSDGGKEGLLYRRIEKMAKGAEDQVAQLYNHVGGIPLTLCNCRAEDVFTIPGPSSWRWWSCGRYPTYAVVGFGVEPPPEDRFAPFHKDNLLPFLVSCLYGVRCSDLSLPHARKVDNLLRVTPSSNQ</sequence>
<proteinExistence type="predicted"/>
<protein>
    <submittedName>
        <fullName evidence="1">Uncharacterized protein</fullName>
    </submittedName>
</protein>
<evidence type="ECO:0000313" key="1">
    <source>
        <dbReference type="EMBL" id="KAF2235959.1"/>
    </source>
</evidence>
<organism evidence="1 2">
    <name type="scientific">Viridothelium virens</name>
    <name type="common">Speckled blister lichen</name>
    <name type="synonym">Trypethelium virens</name>
    <dbReference type="NCBI Taxonomy" id="1048519"/>
    <lineage>
        <taxon>Eukaryota</taxon>
        <taxon>Fungi</taxon>
        <taxon>Dikarya</taxon>
        <taxon>Ascomycota</taxon>
        <taxon>Pezizomycotina</taxon>
        <taxon>Dothideomycetes</taxon>
        <taxon>Dothideomycetes incertae sedis</taxon>
        <taxon>Trypetheliales</taxon>
        <taxon>Trypetheliaceae</taxon>
        <taxon>Viridothelium</taxon>
    </lineage>
</organism>
<name>A0A6A6HDQ3_VIRVR</name>